<sequence length="233" mass="27218">MIGKEANLVVFRAVDKREVTRLHTFIVFIVGTYVYIMLFPCFQSANTCFRLEADISLENGNVNRQVNRHRNERGRLRRDEINNQQNARNAAWQVANNSNPNEERLVWRVENNRHRNERDRLRQDKINNRQNAKNAARQAANNSNLNEYDALCEHVNNLGNDHNVRPWRVLVLPSTYLGNPRALKENFEDAIAIIKKYGKPDLFIIFTCKPKWCKITDNLYPGQSTSDRPDLIT</sequence>
<feature type="region of interest" description="Disordered" evidence="1">
    <location>
        <begin position="66"/>
        <end position="95"/>
    </location>
</feature>
<keyword evidence="2" id="KW-0472">Membrane</keyword>
<keyword evidence="2" id="KW-1133">Transmembrane helix</keyword>
<dbReference type="RefSeq" id="XP_065642569.1">
    <property type="nucleotide sequence ID" value="XM_065786497.1"/>
</dbReference>
<feature type="compositionally biased region" description="Low complexity" evidence="1">
    <location>
        <begin position="128"/>
        <end position="140"/>
    </location>
</feature>
<dbReference type="Proteomes" id="UP001652625">
    <property type="component" value="Chromosome 01"/>
</dbReference>
<protein>
    <submittedName>
        <fullName evidence="5">Glycosyltransferase-like protein gnt14</fullName>
    </submittedName>
</protein>
<feature type="region of interest" description="Disordered" evidence="1">
    <location>
        <begin position="117"/>
        <end position="140"/>
    </location>
</feature>
<dbReference type="GeneID" id="136074193"/>
<proteinExistence type="predicted"/>
<feature type="domain" description="Helitron helicase-like" evidence="3">
    <location>
        <begin position="126"/>
        <end position="232"/>
    </location>
</feature>
<dbReference type="PANTHER" id="PTHR45786:SF74">
    <property type="entry name" value="ATP-DEPENDENT DNA HELICASE"/>
    <property type="match status" value="1"/>
</dbReference>
<feature type="compositionally biased region" description="Basic and acidic residues" evidence="1">
    <location>
        <begin position="117"/>
        <end position="127"/>
    </location>
</feature>
<evidence type="ECO:0000259" key="3">
    <source>
        <dbReference type="Pfam" id="PF14214"/>
    </source>
</evidence>
<dbReference type="InterPro" id="IPR025476">
    <property type="entry name" value="Helitron_helicase-like"/>
</dbReference>
<evidence type="ECO:0000313" key="5">
    <source>
        <dbReference type="RefSeq" id="XP_065642569.1"/>
    </source>
</evidence>
<dbReference type="Pfam" id="PF14214">
    <property type="entry name" value="Helitron_like_N"/>
    <property type="match status" value="1"/>
</dbReference>
<feature type="transmembrane region" description="Helical" evidence="2">
    <location>
        <begin position="21"/>
        <end position="39"/>
    </location>
</feature>
<evidence type="ECO:0000313" key="4">
    <source>
        <dbReference type="Proteomes" id="UP001652625"/>
    </source>
</evidence>
<organism evidence="4 5">
    <name type="scientific">Hydra vulgaris</name>
    <name type="common">Hydra</name>
    <name type="synonym">Hydra attenuata</name>
    <dbReference type="NCBI Taxonomy" id="6087"/>
    <lineage>
        <taxon>Eukaryota</taxon>
        <taxon>Metazoa</taxon>
        <taxon>Cnidaria</taxon>
        <taxon>Hydrozoa</taxon>
        <taxon>Hydroidolina</taxon>
        <taxon>Anthoathecata</taxon>
        <taxon>Aplanulata</taxon>
        <taxon>Hydridae</taxon>
        <taxon>Hydra</taxon>
    </lineage>
</organism>
<evidence type="ECO:0000256" key="1">
    <source>
        <dbReference type="SAM" id="MobiDB-lite"/>
    </source>
</evidence>
<keyword evidence="2" id="KW-0812">Transmembrane</keyword>
<name>A0ABM4B1B0_HYDVU</name>
<evidence type="ECO:0000256" key="2">
    <source>
        <dbReference type="SAM" id="Phobius"/>
    </source>
</evidence>
<reference evidence="4" key="1">
    <citation type="submission" date="2025-05" db="UniProtKB">
        <authorList>
            <consortium name="RefSeq"/>
        </authorList>
    </citation>
    <scope>NUCLEOTIDE SEQUENCE [LARGE SCALE GENOMIC DNA]</scope>
</reference>
<dbReference type="PANTHER" id="PTHR45786">
    <property type="entry name" value="DNA BINDING PROTEIN-LIKE"/>
    <property type="match status" value="1"/>
</dbReference>
<accession>A0ABM4B1B0</accession>
<reference evidence="5" key="2">
    <citation type="submission" date="2025-08" db="UniProtKB">
        <authorList>
            <consortium name="RefSeq"/>
        </authorList>
    </citation>
    <scope>IDENTIFICATION</scope>
</reference>
<keyword evidence="4" id="KW-1185">Reference proteome</keyword>
<feature type="compositionally biased region" description="Low complexity" evidence="1">
    <location>
        <begin position="82"/>
        <end position="95"/>
    </location>
</feature>
<gene>
    <name evidence="5" type="primary">LOC136074193</name>
</gene>